<protein>
    <submittedName>
        <fullName evidence="1">DRIM-like protein</fullName>
    </submittedName>
</protein>
<dbReference type="AlphaFoldDB" id="A0A145PVD4"/>
<proteinExistence type="predicted"/>
<gene>
    <name evidence="1" type="primary">PTMB412</name>
</gene>
<feature type="non-terminal residue" evidence="1">
    <location>
        <position position="157"/>
    </location>
</feature>
<evidence type="ECO:0000313" key="1">
    <source>
        <dbReference type="EMBL" id="AMW03395.1"/>
    </source>
</evidence>
<sequence length="157" mass="18543">SICLIKDYQQFICQNHELILSRFFLLYDFTYIKQIYLNQDEDGRLAHQLKQQISQKISAQRNCIQILNSILYSIYQLSEPSASIEIEPNELSSLFSQQYGELLLNCLLNNVRSNIESESEQIKDINMIYLIYTILMNRKEINNQILNSCLYLFSKQI</sequence>
<feature type="non-terminal residue" evidence="1">
    <location>
        <position position="1"/>
    </location>
</feature>
<accession>A0A145PVD4</accession>
<dbReference type="EMBL" id="KT950186">
    <property type="protein sequence ID" value="AMW03395.1"/>
    <property type="molecule type" value="Genomic_DNA"/>
</dbReference>
<name>A0A145PVD4_9CILI</name>
<organism evidence="1">
    <name type="scientific">Paramecium novaurelia</name>
    <dbReference type="NCBI Taxonomy" id="219701"/>
    <lineage>
        <taxon>Eukaryota</taxon>
        <taxon>Sar</taxon>
        <taxon>Alveolata</taxon>
        <taxon>Ciliophora</taxon>
        <taxon>Intramacronucleata</taxon>
        <taxon>Oligohymenophorea</taxon>
        <taxon>Peniculida</taxon>
        <taxon>Parameciidae</taxon>
        <taxon>Paramecium</taxon>
    </lineage>
</organism>
<reference evidence="1" key="1">
    <citation type="submission" date="2015-10" db="EMBL/GenBank/DDBJ databases">
        <title>Paramecium jenningsi complex existence of three cryptic species confirmed by multi-locus analysis and strain crosses.</title>
        <authorList>
            <person name="Tarcz S."/>
            <person name="Przybos E."/>
        </authorList>
    </citation>
    <scope>NUCLEOTIDE SEQUENCE</scope>
    <source>
        <strain evidence="1">205</strain>
    </source>
</reference>